<dbReference type="EMBL" id="JACDZE010000001">
    <property type="protein sequence ID" value="MBA5628250.1"/>
    <property type="molecule type" value="Genomic_DNA"/>
</dbReference>
<dbReference type="AlphaFoldDB" id="A0A838ZKP6"/>
<name>A0A838ZKP6_9FLAO</name>
<dbReference type="Pfam" id="PF00691">
    <property type="entry name" value="OmpA"/>
    <property type="match status" value="1"/>
</dbReference>
<dbReference type="InterPro" id="IPR036737">
    <property type="entry name" value="OmpA-like_sf"/>
</dbReference>
<dbReference type="Gene3D" id="3.30.1330.60">
    <property type="entry name" value="OmpA-like domain"/>
    <property type="match status" value="1"/>
</dbReference>
<dbReference type="InterPro" id="IPR050330">
    <property type="entry name" value="Bact_OuterMem_StrucFunc"/>
</dbReference>
<keyword evidence="6" id="KW-0732">Signal</keyword>
<evidence type="ECO:0000256" key="2">
    <source>
        <dbReference type="ARBA" id="ARBA00023136"/>
    </source>
</evidence>
<evidence type="ECO:0000259" key="7">
    <source>
        <dbReference type="PROSITE" id="PS51123"/>
    </source>
</evidence>
<dbReference type="InterPro" id="IPR006665">
    <property type="entry name" value="OmpA-like"/>
</dbReference>
<protein>
    <submittedName>
        <fullName evidence="8">OmpA family protein</fullName>
    </submittedName>
</protein>
<feature type="compositionally biased region" description="Basic and acidic residues" evidence="5">
    <location>
        <begin position="66"/>
        <end position="76"/>
    </location>
</feature>
<dbReference type="SUPFAM" id="SSF103088">
    <property type="entry name" value="OmpA-like"/>
    <property type="match status" value="1"/>
</dbReference>
<dbReference type="Proteomes" id="UP000552241">
    <property type="component" value="Unassembled WGS sequence"/>
</dbReference>
<feature type="region of interest" description="Disordered" evidence="5">
    <location>
        <begin position="61"/>
        <end position="101"/>
    </location>
</feature>
<evidence type="ECO:0000256" key="6">
    <source>
        <dbReference type="SAM" id="SignalP"/>
    </source>
</evidence>
<dbReference type="InterPro" id="IPR006664">
    <property type="entry name" value="OMP_bac"/>
</dbReference>
<keyword evidence="2 4" id="KW-0472">Membrane</keyword>
<dbReference type="RefSeq" id="WP_182041861.1">
    <property type="nucleotide sequence ID" value="NZ_JACDZE010000001.1"/>
</dbReference>
<feature type="compositionally biased region" description="Polar residues" evidence="5">
    <location>
        <begin position="419"/>
        <end position="430"/>
    </location>
</feature>
<keyword evidence="3" id="KW-0998">Cell outer membrane</keyword>
<dbReference type="CDD" id="cd07185">
    <property type="entry name" value="OmpA_C-like"/>
    <property type="match status" value="1"/>
</dbReference>
<feature type="compositionally biased region" description="Low complexity" evidence="5">
    <location>
        <begin position="80"/>
        <end position="91"/>
    </location>
</feature>
<dbReference type="PRINTS" id="PR01021">
    <property type="entry name" value="OMPADOMAIN"/>
</dbReference>
<reference evidence="8 9" key="1">
    <citation type="submission" date="2020-07" db="EMBL/GenBank/DDBJ databases">
        <title>Moheibacter lacus sp. nov., a member of the family Flavobacteriaceae isolated from freshwater lake sediment.</title>
        <authorList>
            <person name="Liu Y."/>
        </authorList>
    </citation>
    <scope>NUCLEOTIDE SEQUENCE [LARGE SCALE GENOMIC DNA]</scope>
    <source>
        <strain evidence="8 9">BDHS18</strain>
    </source>
</reference>
<dbReference type="PROSITE" id="PS51123">
    <property type="entry name" value="OMPA_2"/>
    <property type="match status" value="1"/>
</dbReference>
<feature type="signal peptide" evidence="6">
    <location>
        <begin position="1"/>
        <end position="20"/>
    </location>
</feature>
<proteinExistence type="predicted"/>
<feature type="chain" id="PRO_5032782894" evidence="6">
    <location>
        <begin position="21"/>
        <end position="440"/>
    </location>
</feature>
<dbReference type="PANTHER" id="PTHR30329">
    <property type="entry name" value="STATOR ELEMENT OF FLAGELLAR MOTOR COMPLEX"/>
    <property type="match status" value="1"/>
</dbReference>
<dbReference type="PANTHER" id="PTHR30329:SF21">
    <property type="entry name" value="LIPOPROTEIN YIAD-RELATED"/>
    <property type="match status" value="1"/>
</dbReference>
<accession>A0A838ZKP6</accession>
<keyword evidence="9" id="KW-1185">Reference proteome</keyword>
<dbReference type="GO" id="GO:0009279">
    <property type="term" value="C:cell outer membrane"/>
    <property type="evidence" value="ECO:0007669"/>
    <property type="project" value="UniProtKB-SubCell"/>
</dbReference>
<evidence type="ECO:0000256" key="1">
    <source>
        <dbReference type="ARBA" id="ARBA00004442"/>
    </source>
</evidence>
<evidence type="ECO:0000313" key="9">
    <source>
        <dbReference type="Proteomes" id="UP000552241"/>
    </source>
</evidence>
<gene>
    <name evidence="8" type="ORF">HU137_00530</name>
</gene>
<sequence length="440" mass="49174">MKKISTFLFMMLVLNCFVSAQINNPTDVAKGKATQKVNQKTDEAIDAGIDAIEDGINSVFKKKDKKKDSGKKENPKSKPSHTNSSNSNTNPNEDETDFSEYEGSTFVSGKEVLFFEDFSTAQISSGSGNWFVNNWDQENPAQITSLNGKDGNWLKIPRYGHFFPNGFKNLPDNCTIEWDMYIDAETVSEMQSGLRFSFVARDDRENFDLHFNEKPEVTLDVHPYGSEGFLNISATREYGLDPEIQNFYTKTYNNTWKSNEINRMAISRNGNSIKIFHNGKELVNLQNAFLKKGNYTFMMSSNQWGNGMYITNVRVGGKVPNATQEIKSDGKFVTNAIYFDVNSSRIKPESWSILNNAAQAIKSISGTISIVGHTDGDGSDEANLTLSKNRAESVKNALVNEFGIDASRLQTDGKGESQPIDSNQTTSGKAQNRRVEFIKI</sequence>
<organism evidence="8 9">
    <name type="scientific">Moheibacter lacus</name>
    <dbReference type="NCBI Taxonomy" id="2745851"/>
    <lineage>
        <taxon>Bacteria</taxon>
        <taxon>Pseudomonadati</taxon>
        <taxon>Bacteroidota</taxon>
        <taxon>Flavobacteriia</taxon>
        <taxon>Flavobacteriales</taxon>
        <taxon>Weeksellaceae</taxon>
        <taxon>Moheibacter</taxon>
    </lineage>
</organism>
<feature type="region of interest" description="Disordered" evidence="5">
    <location>
        <begin position="408"/>
        <end position="432"/>
    </location>
</feature>
<comment type="caution">
    <text evidence="8">The sequence shown here is derived from an EMBL/GenBank/DDBJ whole genome shotgun (WGS) entry which is preliminary data.</text>
</comment>
<feature type="domain" description="OmpA-like" evidence="7">
    <location>
        <begin position="326"/>
        <end position="440"/>
    </location>
</feature>
<evidence type="ECO:0000313" key="8">
    <source>
        <dbReference type="EMBL" id="MBA5628250.1"/>
    </source>
</evidence>
<evidence type="ECO:0000256" key="4">
    <source>
        <dbReference type="PROSITE-ProRule" id="PRU00473"/>
    </source>
</evidence>
<evidence type="ECO:0000256" key="5">
    <source>
        <dbReference type="SAM" id="MobiDB-lite"/>
    </source>
</evidence>
<evidence type="ECO:0000256" key="3">
    <source>
        <dbReference type="ARBA" id="ARBA00023237"/>
    </source>
</evidence>
<comment type="subcellular location">
    <subcellularLocation>
        <location evidence="1">Cell outer membrane</location>
    </subcellularLocation>
</comment>